<keyword evidence="2" id="KW-1133">Transmembrane helix</keyword>
<dbReference type="RefSeq" id="WP_202091096.1">
    <property type="nucleotide sequence ID" value="NZ_CP061035.1"/>
</dbReference>
<evidence type="ECO:0000313" key="4">
    <source>
        <dbReference type="Proteomes" id="UP000595894"/>
    </source>
</evidence>
<sequence>MGNKGIARIVVAIIVIIAAMVAGRIAWDKYNESYAITTEADGRAITRIVSAKFAGASAIKVGALTGTVQASATDTRGFGMFTSDKVVKAPFSIDYFVDMSKLPADAYVWDAERRVLTIEAPDIVPAAPNIDWAAQTANRTRGLVVTRDAADQLNRQTSVNARRAAVAEGIRPEHMAAARENARRVLADLASAPIAATGEQDIRVVVRFPFDARGPGEQMDRSRTPEEVLANQR</sequence>
<dbReference type="Pfam" id="PF14014">
    <property type="entry name" value="DUF4230"/>
    <property type="match status" value="1"/>
</dbReference>
<dbReference type="EMBL" id="CP061035">
    <property type="protein sequence ID" value="QQV76155.1"/>
    <property type="molecule type" value="Genomic_DNA"/>
</dbReference>
<evidence type="ECO:0000256" key="1">
    <source>
        <dbReference type="SAM" id="MobiDB-lite"/>
    </source>
</evidence>
<gene>
    <name evidence="3" type="ORF">H5J25_11515</name>
</gene>
<keyword evidence="4" id="KW-1185">Reference proteome</keyword>
<name>A0A974NSL7_9SPHN</name>
<keyword evidence="2" id="KW-0812">Transmembrane</keyword>
<dbReference type="InterPro" id="IPR025324">
    <property type="entry name" value="DUF4230"/>
</dbReference>
<dbReference type="KEGG" id="sari:H5J25_11515"/>
<feature type="region of interest" description="Disordered" evidence="1">
    <location>
        <begin position="213"/>
        <end position="233"/>
    </location>
</feature>
<feature type="transmembrane region" description="Helical" evidence="2">
    <location>
        <begin position="6"/>
        <end position="27"/>
    </location>
</feature>
<evidence type="ECO:0008006" key="5">
    <source>
        <dbReference type="Google" id="ProtNLM"/>
    </source>
</evidence>
<reference evidence="4" key="1">
    <citation type="submission" date="2020-09" db="EMBL/GenBank/DDBJ databases">
        <title>Sphingomonas sp., a new species isolated from pork steak.</title>
        <authorList>
            <person name="Heidler von Heilborn D."/>
        </authorList>
    </citation>
    <scope>NUCLEOTIDE SEQUENCE [LARGE SCALE GENOMIC DNA]</scope>
</reference>
<evidence type="ECO:0000313" key="3">
    <source>
        <dbReference type="EMBL" id="QQV76155.1"/>
    </source>
</evidence>
<evidence type="ECO:0000256" key="2">
    <source>
        <dbReference type="SAM" id="Phobius"/>
    </source>
</evidence>
<organism evidence="3 4">
    <name type="scientific">Sphingomonas aliaeris</name>
    <dbReference type="NCBI Taxonomy" id="2759526"/>
    <lineage>
        <taxon>Bacteria</taxon>
        <taxon>Pseudomonadati</taxon>
        <taxon>Pseudomonadota</taxon>
        <taxon>Alphaproteobacteria</taxon>
        <taxon>Sphingomonadales</taxon>
        <taxon>Sphingomonadaceae</taxon>
        <taxon>Sphingomonas</taxon>
    </lineage>
</organism>
<accession>A0A974NSL7</accession>
<protein>
    <recommendedName>
        <fullName evidence="5">DUF4230 domain-containing protein</fullName>
    </recommendedName>
</protein>
<proteinExistence type="predicted"/>
<dbReference type="Proteomes" id="UP000595894">
    <property type="component" value="Chromosome"/>
</dbReference>
<keyword evidence="2" id="KW-0472">Membrane</keyword>
<dbReference type="AlphaFoldDB" id="A0A974NSL7"/>